<sequence>MKTIVILTVATALILAGCAKPKGPQTTEISATAPLRPMESLTPEPLPPPGQLGPGTDVITGDDVPEPEPVPMARAHTIIKGDTLWSLRV</sequence>
<feature type="region of interest" description="Disordered" evidence="1">
    <location>
        <begin position="37"/>
        <end position="75"/>
    </location>
</feature>
<evidence type="ECO:0000313" key="2">
    <source>
        <dbReference type="EMBL" id="KKK83850.1"/>
    </source>
</evidence>
<feature type="non-terminal residue" evidence="2">
    <location>
        <position position="89"/>
    </location>
</feature>
<dbReference type="PROSITE" id="PS51257">
    <property type="entry name" value="PROKAR_LIPOPROTEIN"/>
    <property type="match status" value="1"/>
</dbReference>
<proteinExistence type="predicted"/>
<evidence type="ECO:0000256" key="1">
    <source>
        <dbReference type="SAM" id="MobiDB-lite"/>
    </source>
</evidence>
<evidence type="ECO:0008006" key="3">
    <source>
        <dbReference type="Google" id="ProtNLM"/>
    </source>
</evidence>
<organism evidence="2">
    <name type="scientific">marine sediment metagenome</name>
    <dbReference type="NCBI Taxonomy" id="412755"/>
    <lineage>
        <taxon>unclassified sequences</taxon>
        <taxon>metagenomes</taxon>
        <taxon>ecological metagenomes</taxon>
    </lineage>
</organism>
<accession>A0A0F8ZD53</accession>
<reference evidence="2" key="1">
    <citation type="journal article" date="2015" name="Nature">
        <title>Complex archaea that bridge the gap between prokaryotes and eukaryotes.</title>
        <authorList>
            <person name="Spang A."/>
            <person name="Saw J.H."/>
            <person name="Jorgensen S.L."/>
            <person name="Zaremba-Niedzwiedzka K."/>
            <person name="Martijn J."/>
            <person name="Lind A.E."/>
            <person name="van Eijk R."/>
            <person name="Schleper C."/>
            <person name="Guy L."/>
            <person name="Ettema T.J."/>
        </authorList>
    </citation>
    <scope>NUCLEOTIDE SEQUENCE</scope>
</reference>
<comment type="caution">
    <text evidence="2">The sequence shown here is derived from an EMBL/GenBank/DDBJ whole genome shotgun (WGS) entry which is preliminary data.</text>
</comment>
<name>A0A0F8ZD53_9ZZZZ</name>
<gene>
    <name evidence="2" type="ORF">LCGC14_2789270</name>
</gene>
<dbReference type="EMBL" id="LAZR01052040">
    <property type="protein sequence ID" value="KKK83850.1"/>
    <property type="molecule type" value="Genomic_DNA"/>
</dbReference>
<protein>
    <recommendedName>
        <fullName evidence="3">LysM domain-containing protein</fullName>
    </recommendedName>
</protein>
<dbReference type="AlphaFoldDB" id="A0A0F8ZD53"/>